<evidence type="ECO:0000256" key="2">
    <source>
        <dbReference type="ARBA" id="ARBA00010981"/>
    </source>
</evidence>
<sequence>MIAKEEKVGLASSCAEEGSSIGCSRFEICCPNSFRTANETSHIKVQAVTHSSPSPIIYCIESVPQDAHISHIEIANPEDGTSDSSKGASPSVVLRDVHISARLMEDFLELAKENTEKDLETCGILGASLKKNIFYVTTLIIPKQESTSSSCQASNEEEVFTIQNEHSLFPVGWIHTHPTQSCFMSSVDLHTHYSYQVMVPEAFAIVMAPTEPSRSYGIFRLTDPGGMTVLKECQEYGFHPHKETSDGSSIYEHCNNVYKNSNMRFEIFDLR</sequence>
<evidence type="ECO:0000256" key="7">
    <source>
        <dbReference type="ARBA" id="ARBA00022833"/>
    </source>
</evidence>
<keyword evidence="6" id="KW-0378">Hydrolase</keyword>
<dbReference type="GO" id="GO:0016020">
    <property type="term" value="C:membrane"/>
    <property type="evidence" value="ECO:0007669"/>
    <property type="project" value="TreeGrafter"/>
</dbReference>
<dbReference type="SUPFAM" id="SSF102712">
    <property type="entry name" value="JAB1/MPN domain"/>
    <property type="match status" value="1"/>
</dbReference>
<feature type="domain" description="MPN" evidence="9">
    <location>
        <begin position="97"/>
        <end position="225"/>
    </location>
</feature>
<dbReference type="AlphaFoldDB" id="A0A2P5AH91"/>
<protein>
    <submittedName>
        <fullName evidence="10">JAB1/MPN/MOV34 metalloenzyme domain containing protein</fullName>
    </submittedName>
</protein>
<keyword evidence="4" id="KW-0479">Metal-binding</keyword>
<evidence type="ECO:0000256" key="5">
    <source>
        <dbReference type="ARBA" id="ARBA00022786"/>
    </source>
</evidence>
<dbReference type="CDD" id="cd08066">
    <property type="entry name" value="MPN_AMSH_like"/>
    <property type="match status" value="1"/>
</dbReference>
<dbReference type="GO" id="GO:0005768">
    <property type="term" value="C:endosome"/>
    <property type="evidence" value="ECO:0007669"/>
    <property type="project" value="TreeGrafter"/>
</dbReference>
<dbReference type="InterPro" id="IPR000555">
    <property type="entry name" value="JAMM/MPN+_dom"/>
</dbReference>
<dbReference type="Pfam" id="PF01398">
    <property type="entry name" value="JAB"/>
    <property type="match status" value="1"/>
</dbReference>
<evidence type="ECO:0000256" key="4">
    <source>
        <dbReference type="ARBA" id="ARBA00022723"/>
    </source>
</evidence>
<evidence type="ECO:0000259" key="9">
    <source>
        <dbReference type="PROSITE" id="PS50249"/>
    </source>
</evidence>
<dbReference type="Proteomes" id="UP000237105">
    <property type="component" value="Unassembled WGS sequence"/>
</dbReference>
<keyword evidence="5" id="KW-0833">Ubl conjugation pathway</keyword>
<comment type="cofactor">
    <cofactor evidence="1">
        <name>Zn(2+)</name>
        <dbReference type="ChEBI" id="CHEBI:29105"/>
    </cofactor>
</comment>
<dbReference type="GO" id="GO:0046872">
    <property type="term" value="F:metal ion binding"/>
    <property type="evidence" value="ECO:0007669"/>
    <property type="project" value="UniProtKB-KW"/>
</dbReference>
<proteinExistence type="inferred from homology"/>
<evidence type="ECO:0000313" key="11">
    <source>
        <dbReference type="Proteomes" id="UP000237105"/>
    </source>
</evidence>
<dbReference type="PROSITE" id="PS50249">
    <property type="entry name" value="MPN"/>
    <property type="match status" value="1"/>
</dbReference>
<organism evidence="10 11">
    <name type="scientific">Parasponia andersonii</name>
    <name type="common">Sponia andersonii</name>
    <dbReference type="NCBI Taxonomy" id="3476"/>
    <lineage>
        <taxon>Eukaryota</taxon>
        <taxon>Viridiplantae</taxon>
        <taxon>Streptophyta</taxon>
        <taxon>Embryophyta</taxon>
        <taxon>Tracheophyta</taxon>
        <taxon>Spermatophyta</taxon>
        <taxon>Magnoliopsida</taxon>
        <taxon>eudicotyledons</taxon>
        <taxon>Gunneridae</taxon>
        <taxon>Pentapetalae</taxon>
        <taxon>rosids</taxon>
        <taxon>fabids</taxon>
        <taxon>Rosales</taxon>
        <taxon>Cannabaceae</taxon>
        <taxon>Parasponia</taxon>
    </lineage>
</organism>
<dbReference type="InterPro" id="IPR044098">
    <property type="entry name" value="STAMBP/STALP-like_MPN"/>
</dbReference>
<comment type="caution">
    <text evidence="10">The sequence shown here is derived from an EMBL/GenBank/DDBJ whole genome shotgun (WGS) entry which is preliminary data.</text>
</comment>
<dbReference type="FunFam" id="3.40.140.10:FF:000046">
    <property type="entry name" value="AMSH-like ubiquitin thioesterase 2"/>
    <property type="match status" value="1"/>
</dbReference>
<dbReference type="Gene3D" id="3.40.140.10">
    <property type="entry name" value="Cytidine Deaminase, domain 2"/>
    <property type="match status" value="1"/>
</dbReference>
<dbReference type="GO" id="GO:0070536">
    <property type="term" value="P:protein K63-linked deubiquitination"/>
    <property type="evidence" value="ECO:0007669"/>
    <property type="project" value="InterPro"/>
</dbReference>
<dbReference type="PANTHER" id="PTHR12947:SF13">
    <property type="entry name" value="FI19924P1"/>
    <property type="match status" value="1"/>
</dbReference>
<keyword evidence="7" id="KW-0862">Zinc</keyword>
<evidence type="ECO:0000313" key="10">
    <source>
        <dbReference type="EMBL" id="PON35912.1"/>
    </source>
</evidence>
<dbReference type="STRING" id="3476.A0A2P5AH91"/>
<dbReference type="GO" id="GO:0006508">
    <property type="term" value="P:proteolysis"/>
    <property type="evidence" value="ECO:0007669"/>
    <property type="project" value="UniProtKB-KW"/>
</dbReference>
<evidence type="ECO:0000256" key="3">
    <source>
        <dbReference type="ARBA" id="ARBA00022670"/>
    </source>
</evidence>
<comment type="similarity">
    <text evidence="2">Belongs to the peptidase M67C family.</text>
</comment>
<evidence type="ECO:0000256" key="8">
    <source>
        <dbReference type="ARBA" id="ARBA00023049"/>
    </source>
</evidence>
<keyword evidence="3" id="KW-0645">Protease</keyword>
<dbReference type="GO" id="GO:0061578">
    <property type="term" value="F:K63-linked deubiquitinase activity"/>
    <property type="evidence" value="ECO:0007669"/>
    <property type="project" value="InterPro"/>
</dbReference>
<dbReference type="PANTHER" id="PTHR12947">
    <property type="entry name" value="AMSH-LIKE PROTEASE"/>
    <property type="match status" value="1"/>
</dbReference>
<keyword evidence="8" id="KW-0482">Metalloprotease</keyword>
<keyword evidence="11" id="KW-1185">Reference proteome</keyword>
<evidence type="ECO:0000256" key="6">
    <source>
        <dbReference type="ARBA" id="ARBA00022801"/>
    </source>
</evidence>
<dbReference type="SMART" id="SM00232">
    <property type="entry name" value="JAB_MPN"/>
    <property type="match status" value="1"/>
</dbReference>
<accession>A0A2P5AH91</accession>
<dbReference type="GO" id="GO:0140492">
    <property type="term" value="F:metal-dependent deubiquitinase activity"/>
    <property type="evidence" value="ECO:0007669"/>
    <property type="project" value="InterPro"/>
</dbReference>
<gene>
    <name evidence="10" type="ORF">PanWU01x14_332470</name>
</gene>
<evidence type="ECO:0000256" key="1">
    <source>
        <dbReference type="ARBA" id="ARBA00001947"/>
    </source>
</evidence>
<reference evidence="11" key="1">
    <citation type="submission" date="2016-06" db="EMBL/GenBank/DDBJ databases">
        <title>Parallel loss of symbiosis genes in relatives of nitrogen-fixing non-legume Parasponia.</title>
        <authorList>
            <person name="Van Velzen R."/>
            <person name="Holmer R."/>
            <person name="Bu F."/>
            <person name="Rutten L."/>
            <person name="Van Zeijl A."/>
            <person name="Liu W."/>
            <person name="Santuari L."/>
            <person name="Cao Q."/>
            <person name="Sharma T."/>
            <person name="Shen D."/>
            <person name="Roswanjaya Y."/>
            <person name="Wardhani T."/>
            <person name="Kalhor M.S."/>
            <person name="Jansen J."/>
            <person name="Van den Hoogen J."/>
            <person name="Gungor B."/>
            <person name="Hartog M."/>
            <person name="Hontelez J."/>
            <person name="Verver J."/>
            <person name="Yang W.-C."/>
            <person name="Schijlen E."/>
            <person name="Repin R."/>
            <person name="Schilthuizen M."/>
            <person name="Schranz E."/>
            <person name="Heidstra R."/>
            <person name="Miyata K."/>
            <person name="Fedorova E."/>
            <person name="Kohlen W."/>
            <person name="Bisseling T."/>
            <person name="Smit S."/>
            <person name="Geurts R."/>
        </authorList>
    </citation>
    <scope>NUCLEOTIDE SEQUENCE [LARGE SCALE GENOMIC DNA]</scope>
    <source>
        <strain evidence="11">cv. WU1-14</strain>
    </source>
</reference>
<dbReference type="OrthoDB" id="3640at2759"/>
<dbReference type="EMBL" id="JXTB01000591">
    <property type="protein sequence ID" value="PON35912.1"/>
    <property type="molecule type" value="Genomic_DNA"/>
</dbReference>
<name>A0A2P5AH91_PARAD</name>
<dbReference type="InterPro" id="IPR037518">
    <property type="entry name" value="MPN"/>
</dbReference>